<dbReference type="GO" id="GO:0019825">
    <property type="term" value="F:oxygen binding"/>
    <property type="evidence" value="ECO:0007669"/>
    <property type="project" value="InterPro"/>
</dbReference>
<feature type="compositionally biased region" description="Basic and acidic residues" evidence="1">
    <location>
        <begin position="243"/>
        <end position="259"/>
    </location>
</feature>
<dbReference type="InterPro" id="IPR001054">
    <property type="entry name" value="A/G_cyclase"/>
</dbReference>
<dbReference type="PANTHER" id="PTHR43081">
    <property type="entry name" value="ADENYLATE CYCLASE, TERMINAL-DIFFERENTIATION SPECIFIC-RELATED"/>
    <property type="match status" value="1"/>
</dbReference>
<evidence type="ECO:0000313" key="4">
    <source>
        <dbReference type="Proteomes" id="UP001430356"/>
    </source>
</evidence>
<feature type="region of interest" description="Disordered" evidence="1">
    <location>
        <begin position="237"/>
        <end position="265"/>
    </location>
</feature>
<dbReference type="PROSITE" id="PS50125">
    <property type="entry name" value="GUANYLATE_CYCLASE_2"/>
    <property type="match status" value="1"/>
</dbReference>
<proteinExistence type="predicted"/>
<dbReference type="Proteomes" id="UP001430356">
    <property type="component" value="Unassembled WGS sequence"/>
</dbReference>
<feature type="compositionally biased region" description="Basic and acidic residues" evidence="1">
    <location>
        <begin position="182"/>
        <end position="196"/>
    </location>
</feature>
<dbReference type="InterPro" id="IPR050697">
    <property type="entry name" value="Adenylyl/Guanylyl_Cyclase_3/4"/>
</dbReference>
<dbReference type="Pfam" id="PF00042">
    <property type="entry name" value="Globin"/>
    <property type="match status" value="1"/>
</dbReference>
<dbReference type="InterPro" id="IPR000971">
    <property type="entry name" value="Globin"/>
</dbReference>
<dbReference type="SUPFAM" id="SSF55073">
    <property type="entry name" value="Nucleotide cyclase"/>
    <property type="match status" value="1"/>
</dbReference>
<dbReference type="PANTHER" id="PTHR43081:SF1">
    <property type="entry name" value="ADENYLATE CYCLASE, TERMINAL-DIFFERENTIATION SPECIFIC"/>
    <property type="match status" value="1"/>
</dbReference>
<feature type="compositionally biased region" description="Polar residues" evidence="1">
    <location>
        <begin position="166"/>
        <end position="178"/>
    </location>
</feature>
<feature type="compositionally biased region" description="Low complexity" evidence="1">
    <location>
        <begin position="200"/>
        <end position="209"/>
    </location>
</feature>
<keyword evidence="4" id="KW-1185">Reference proteome</keyword>
<dbReference type="InterPro" id="IPR012292">
    <property type="entry name" value="Globin/Proto"/>
</dbReference>
<organism evidence="3 4">
    <name type="scientific">Novymonas esmeraldas</name>
    <dbReference type="NCBI Taxonomy" id="1808958"/>
    <lineage>
        <taxon>Eukaryota</taxon>
        <taxon>Discoba</taxon>
        <taxon>Euglenozoa</taxon>
        <taxon>Kinetoplastea</taxon>
        <taxon>Metakinetoplastina</taxon>
        <taxon>Trypanosomatida</taxon>
        <taxon>Trypanosomatidae</taxon>
        <taxon>Novymonas</taxon>
    </lineage>
</organism>
<name>A0AAW0EU52_9TRYP</name>
<dbReference type="InterPro" id="IPR009050">
    <property type="entry name" value="Globin-like_sf"/>
</dbReference>
<dbReference type="AlphaFoldDB" id="A0AAW0EU52"/>
<dbReference type="GO" id="GO:0020037">
    <property type="term" value="F:heme binding"/>
    <property type="evidence" value="ECO:0007669"/>
    <property type="project" value="InterPro"/>
</dbReference>
<protein>
    <submittedName>
        <fullName evidence="3">Adenylate and Guanylate cyclase catalytic domain containing protein</fullName>
    </submittedName>
</protein>
<comment type="caution">
    <text evidence="3">The sequence shown here is derived from an EMBL/GenBank/DDBJ whole genome shotgun (WGS) entry which is preliminary data.</text>
</comment>
<dbReference type="GO" id="GO:0035556">
    <property type="term" value="P:intracellular signal transduction"/>
    <property type="evidence" value="ECO:0007669"/>
    <property type="project" value="InterPro"/>
</dbReference>
<feature type="region of interest" description="Disordered" evidence="1">
    <location>
        <begin position="166"/>
        <end position="220"/>
    </location>
</feature>
<dbReference type="Gene3D" id="3.30.70.1230">
    <property type="entry name" value="Nucleotide cyclase"/>
    <property type="match status" value="1"/>
</dbReference>
<evidence type="ECO:0000313" key="3">
    <source>
        <dbReference type="EMBL" id="KAK7196954.1"/>
    </source>
</evidence>
<dbReference type="EMBL" id="JAECZO010000090">
    <property type="protein sequence ID" value="KAK7196954.1"/>
    <property type="molecule type" value="Genomic_DNA"/>
</dbReference>
<reference evidence="3 4" key="1">
    <citation type="journal article" date="2021" name="MBio">
        <title>A New Model Trypanosomatid, Novymonas esmeraldas: Genomic Perception of Its 'Candidatus Pandoraea novymonadis' Endosymbiont.</title>
        <authorList>
            <person name="Zakharova A."/>
            <person name="Saura A."/>
            <person name="Butenko A."/>
            <person name="Podesvova L."/>
            <person name="Warmusova S."/>
            <person name="Kostygov A.Y."/>
            <person name="Nenarokova A."/>
            <person name="Lukes J."/>
            <person name="Opperdoes F.R."/>
            <person name="Yurchenko V."/>
        </authorList>
    </citation>
    <scope>NUCLEOTIDE SEQUENCE [LARGE SCALE GENOMIC DNA]</scope>
    <source>
        <strain evidence="3 4">E262AT.01</strain>
    </source>
</reference>
<dbReference type="Pfam" id="PF00211">
    <property type="entry name" value="Guanylate_cyc"/>
    <property type="match status" value="1"/>
</dbReference>
<dbReference type="InterPro" id="IPR029787">
    <property type="entry name" value="Nucleotide_cyclase"/>
</dbReference>
<sequence length="875" mass="94497">MAQRGQRSASAVVRRATRIRERNPLFFANVSAPVVAAVVPVEDQSGSRTSWTEHPPPARSAVVSEVSASAAAHEVPPPARSGSMSWTSPEHTGTELMPDVVVQLAPALLAEMCEPPATRKAASGLQSTTMATTISAPGATVSVADGRLSASASTAAAALRRTSAVSFPSGASLSNTPTPRVADGDRCVGDEQRVTDAAESTSSFRSAAGGRRRSSLRATAATRVAAPSSFMAAAPGEVSEGADVAHGEEGCPSRTDRRSSLASAAAPVGAAVSDRKAASASPIRWQMAQAAQEMELYMSNVCVMLRCWERVGERYEAVVEDLATVFAAEHPEYALLFVTSSLRAQAREMLNMIGGALAIVARPNEMFSTLLEVGALHRRYNVCEEHFRALQSVFMRILPKYVPAELQASCEAAWTPFWRIVVPLLVHGRESARGDWHEAEQEKLFLAESRTVMAVIAEAQAVPTERGSFIVRLLNVCVAADASMERFSQLRDHRTAVRVFDGIVRLLEGSEDKEATELRMEQLSLDHVLYGVDSAAMQLFRQPFIETCGLKLRKANRSDLWTPQTRRSLGAFWDFVAATWATGFEHTQRSREAQAERAPSGKEPFCLMFTDIEASTRLWEHNPTVMGEAVEAHHRIVRSAIADYGAYEVKTVGDSFVIAAKDALIALKIALAIQLELMRGPIVPGFEMVDNVQGSGPAECWRNDSLRVRIGIHYCRDAAAVYDSVQRRFDYYGQCVNCTARTESAACGGQILITEDAVEVLRAVPEYTAAAALGGADGRGRAASVLSEDMLSLAEGVVVQDWGIHAFKGIERRIQLFSVLPRSLGGRVFDRCGVSVSSCMLSPTFGSVAVRGSSSLEDSASTSASDVEQRWRLKL</sequence>
<dbReference type="InterPro" id="IPR044399">
    <property type="entry name" value="Mb-like_M"/>
</dbReference>
<accession>A0AAW0EU52</accession>
<dbReference type="GO" id="GO:0009190">
    <property type="term" value="P:cyclic nucleotide biosynthetic process"/>
    <property type="evidence" value="ECO:0007669"/>
    <property type="project" value="InterPro"/>
</dbReference>
<feature type="domain" description="Guanylate cyclase" evidence="2">
    <location>
        <begin position="606"/>
        <end position="743"/>
    </location>
</feature>
<evidence type="ECO:0000259" key="2">
    <source>
        <dbReference type="PROSITE" id="PS50125"/>
    </source>
</evidence>
<dbReference type="CDD" id="cd07302">
    <property type="entry name" value="CHD"/>
    <property type="match status" value="1"/>
</dbReference>
<dbReference type="SUPFAM" id="SSF46458">
    <property type="entry name" value="Globin-like"/>
    <property type="match status" value="2"/>
</dbReference>
<gene>
    <name evidence="3" type="ORF">NESM_000638200</name>
</gene>
<dbReference type="Gene3D" id="1.10.490.10">
    <property type="entry name" value="Globins"/>
    <property type="match status" value="2"/>
</dbReference>
<evidence type="ECO:0000256" key="1">
    <source>
        <dbReference type="SAM" id="MobiDB-lite"/>
    </source>
</evidence>
<dbReference type="SMART" id="SM00044">
    <property type="entry name" value="CYCc"/>
    <property type="match status" value="1"/>
</dbReference>
<dbReference type="CDD" id="cd01040">
    <property type="entry name" value="Mb-like"/>
    <property type="match status" value="2"/>
</dbReference>